<comment type="similarity">
    <text evidence="1">Belongs to the peptidase S33 family.</text>
</comment>
<dbReference type="Pfam" id="PF08386">
    <property type="entry name" value="Abhydrolase_4"/>
    <property type="match status" value="1"/>
</dbReference>
<dbReference type="SUPFAM" id="SSF53474">
    <property type="entry name" value="alpha/beta-Hydrolases"/>
    <property type="match status" value="1"/>
</dbReference>
<protein>
    <submittedName>
        <fullName evidence="8">Alpha/beta hydrolase</fullName>
    </submittedName>
</protein>
<evidence type="ECO:0000256" key="3">
    <source>
        <dbReference type="ARBA" id="ARBA00022801"/>
    </source>
</evidence>
<dbReference type="Proteomes" id="UP000410049">
    <property type="component" value="Unassembled WGS sequence"/>
</dbReference>
<evidence type="ECO:0000259" key="7">
    <source>
        <dbReference type="Pfam" id="PF08386"/>
    </source>
</evidence>
<name>A0A5M9ZJP1_9BIFI</name>
<keyword evidence="2" id="KW-0732">Signal</keyword>
<dbReference type="Gene3D" id="3.40.50.1820">
    <property type="entry name" value="alpha/beta hydrolase"/>
    <property type="match status" value="1"/>
</dbReference>
<dbReference type="InterPro" id="IPR013595">
    <property type="entry name" value="Pept_S33_TAP-like_C"/>
</dbReference>
<feature type="transmembrane region" description="Helical" evidence="5">
    <location>
        <begin position="94"/>
        <end position="115"/>
    </location>
</feature>
<keyword evidence="3 8" id="KW-0378">Hydrolase</keyword>
<dbReference type="InterPro" id="IPR051601">
    <property type="entry name" value="Serine_prot/Carboxylest_S33"/>
</dbReference>
<dbReference type="AlphaFoldDB" id="A0A5M9ZJP1"/>
<dbReference type="InterPro" id="IPR000073">
    <property type="entry name" value="AB_hydrolase_1"/>
</dbReference>
<evidence type="ECO:0000256" key="5">
    <source>
        <dbReference type="SAM" id="Phobius"/>
    </source>
</evidence>
<evidence type="ECO:0000256" key="2">
    <source>
        <dbReference type="ARBA" id="ARBA00022729"/>
    </source>
</evidence>
<dbReference type="GO" id="GO:0016787">
    <property type="term" value="F:hydrolase activity"/>
    <property type="evidence" value="ECO:0007669"/>
    <property type="project" value="UniProtKB-KW"/>
</dbReference>
<feature type="region of interest" description="Disordered" evidence="4">
    <location>
        <begin position="1"/>
        <end position="87"/>
    </location>
</feature>
<comment type="caution">
    <text evidence="8">The sequence shown here is derived from an EMBL/GenBank/DDBJ whole genome shotgun (WGS) entry which is preliminary data.</text>
</comment>
<gene>
    <name evidence="8" type="ORF">EMO91_07555</name>
</gene>
<organism evidence="8 9">
    <name type="scientific">Bifidobacterium myosotis</name>
    <dbReference type="NCBI Taxonomy" id="1630166"/>
    <lineage>
        <taxon>Bacteria</taxon>
        <taxon>Bacillati</taxon>
        <taxon>Actinomycetota</taxon>
        <taxon>Actinomycetes</taxon>
        <taxon>Bifidobacteriales</taxon>
        <taxon>Bifidobacteriaceae</taxon>
        <taxon>Bifidobacterium</taxon>
    </lineage>
</organism>
<dbReference type="InterPro" id="IPR029058">
    <property type="entry name" value="AB_hydrolase_fold"/>
</dbReference>
<accession>A0A5M9ZJP1</accession>
<proteinExistence type="inferred from homology"/>
<keyword evidence="5" id="KW-1133">Transmembrane helix</keyword>
<dbReference type="PANTHER" id="PTHR43248:SF29">
    <property type="entry name" value="TRIPEPTIDYL AMINOPEPTIDASE"/>
    <property type="match status" value="1"/>
</dbReference>
<evidence type="ECO:0000313" key="8">
    <source>
        <dbReference type="EMBL" id="KAA8827689.1"/>
    </source>
</evidence>
<keyword evidence="5" id="KW-0812">Transmembrane</keyword>
<reference evidence="8 9" key="1">
    <citation type="journal article" date="2019" name="Syst. Appl. Microbiol.">
        <title>Characterization of Bifidobacterium species in feaces of the Egyptian fruit bat: Description of B. vespertilionis sp. nov. and B. rousetti sp. nov.</title>
        <authorList>
            <person name="Modesto M."/>
            <person name="Satti M."/>
            <person name="Watanabe K."/>
            <person name="Puglisi E."/>
            <person name="Morelli L."/>
            <person name="Huang C.-H."/>
            <person name="Liou J.-S."/>
            <person name="Miyashita M."/>
            <person name="Tamura T."/>
            <person name="Saito S."/>
            <person name="Mori K."/>
            <person name="Huang L."/>
            <person name="Sciavilla P."/>
            <person name="Sandri C."/>
            <person name="Spiezio C."/>
            <person name="Vitali F."/>
            <person name="Cavalieri D."/>
            <person name="Perpetuini G."/>
            <person name="Tofalo R."/>
            <person name="Bonetti A."/>
            <person name="Arita M."/>
            <person name="Mattarelli P."/>
        </authorList>
    </citation>
    <scope>NUCLEOTIDE SEQUENCE [LARGE SCALE GENOMIC DNA]</scope>
    <source>
        <strain evidence="8 9">RST17</strain>
    </source>
</reference>
<evidence type="ECO:0000313" key="9">
    <source>
        <dbReference type="Proteomes" id="UP000410049"/>
    </source>
</evidence>
<evidence type="ECO:0000259" key="6">
    <source>
        <dbReference type="Pfam" id="PF00561"/>
    </source>
</evidence>
<evidence type="ECO:0000256" key="1">
    <source>
        <dbReference type="ARBA" id="ARBA00010088"/>
    </source>
</evidence>
<dbReference type="PANTHER" id="PTHR43248">
    <property type="entry name" value="2-SUCCINYL-6-HYDROXY-2,4-CYCLOHEXADIENE-1-CARBOXYLATE SYNTHASE"/>
    <property type="match status" value="1"/>
</dbReference>
<keyword evidence="5" id="KW-0472">Membrane</keyword>
<feature type="compositionally biased region" description="Polar residues" evidence="4">
    <location>
        <begin position="16"/>
        <end position="41"/>
    </location>
</feature>
<evidence type="ECO:0000256" key="4">
    <source>
        <dbReference type="SAM" id="MobiDB-lite"/>
    </source>
</evidence>
<feature type="domain" description="Peptidase S33 tripeptidyl aminopeptidase-like C-terminal" evidence="7">
    <location>
        <begin position="535"/>
        <end position="637"/>
    </location>
</feature>
<sequence length="638" mass="67932">MSAPTPQQPQQPQQPSYGPSASPRSGQSPQSPEQPYTTQPNGPHVQTPRPYGQTARPMPQTSFAPPTSPVPPVSPISSTAAVPPTPPRRRMPTWLVIVIALIVAIALNIAIIFGITKGVGALIRSAGEHVSSIHIDDMTVHGTTPAPAPAARPDSVGAAFDKYYTQGYSWKPCDQGDACATFKAPSDWSDPNSSPIELHAAIHFADDMAMGTVFVNPGGPGASGADWLNDFVKYTATDDLRGSYDIIAFDPRGVADSTPVTCGDDPKLLDEYFLADPITDDNIDQSRALADRFGAACRASSSGIIDHVDTQSVARDLDMMRALAGQNYLNYLGFSYGTYIGSTYAALFPKQTGRIVLDGAINPAEDASTSTIEQAVGFENALTSYLDYCLKHDGTNGGSDDSDGNGSSACPFKGMDAAGAKQRIQSWLSEADRRPWPTSSGKTMNSVTMMYGIIMPLYSQENWSYLTKAFGELASEGKADTLLFLADTYLGRAPNGTYTDNSMEANLAVNCLDAPATSDMDKEAEIAKELNDRAPTFGRFMAYGNIGCEALRQDRSHIERLDYSAPGADPILVVGTTGDPATPYQSAVNLANLLSSGVLLTYKGEGHTAYSRTNSCVADVVDDYLTKGEAPTQDVTCG</sequence>
<dbReference type="Pfam" id="PF00561">
    <property type="entry name" value="Abhydrolase_1"/>
    <property type="match status" value="1"/>
</dbReference>
<dbReference type="EMBL" id="RZUH01000005">
    <property type="protein sequence ID" value="KAA8827689.1"/>
    <property type="molecule type" value="Genomic_DNA"/>
</dbReference>
<feature type="domain" description="AB hydrolase-1" evidence="6">
    <location>
        <begin position="212"/>
        <end position="391"/>
    </location>
</feature>